<proteinExistence type="predicted"/>
<reference evidence="1" key="1">
    <citation type="journal article" date="2022" name="bioRxiv">
        <title>Sequencing and chromosome-scale assembly of the giantPleurodeles waltlgenome.</title>
        <authorList>
            <person name="Brown T."/>
            <person name="Elewa A."/>
            <person name="Iarovenko S."/>
            <person name="Subramanian E."/>
            <person name="Araus A.J."/>
            <person name="Petzold A."/>
            <person name="Susuki M."/>
            <person name="Suzuki K.-i.T."/>
            <person name="Hayashi T."/>
            <person name="Toyoda A."/>
            <person name="Oliveira C."/>
            <person name="Osipova E."/>
            <person name="Leigh N.D."/>
            <person name="Simon A."/>
            <person name="Yun M.H."/>
        </authorList>
    </citation>
    <scope>NUCLEOTIDE SEQUENCE</scope>
    <source>
        <strain evidence="1">20211129_DDA</strain>
        <tissue evidence="1">Liver</tissue>
    </source>
</reference>
<protein>
    <submittedName>
        <fullName evidence="1">Uncharacterized protein</fullName>
    </submittedName>
</protein>
<organism evidence="1 2">
    <name type="scientific">Pleurodeles waltl</name>
    <name type="common">Iberian ribbed newt</name>
    <dbReference type="NCBI Taxonomy" id="8319"/>
    <lineage>
        <taxon>Eukaryota</taxon>
        <taxon>Metazoa</taxon>
        <taxon>Chordata</taxon>
        <taxon>Craniata</taxon>
        <taxon>Vertebrata</taxon>
        <taxon>Euteleostomi</taxon>
        <taxon>Amphibia</taxon>
        <taxon>Batrachia</taxon>
        <taxon>Caudata</taxon>
        <taxon>Salamandroidea</taxon>
        <taxon>Salamandridae</taxon>
        <taxon>Pleurodelinae</taxon>
        <taxon>Pleurodeles</taxon>
    </lineage>
</organism>
<accession>A0AAV7MUY0</accession>
<dbReference type="AlphaFoldDB" id="A0AAV7MUY0"/>
<gene>
    <name evidence="1" type="ORF">NDU88_004946</name>
</gene>
<keyword evidence="2" id="KW-1185">Reference proteome</keyword>
<sequence>MVSKAERAHSVIRSEAAWLRDLWKFNPFGARGEDAKDAHMMEWTFNQTPCGRRAKKNGAFEMRALWVPPEHAGAGHGLWNLAPSVPVNLLRHGGLAAVKQRGGGEG</sequence>
<name>A0AAV7MUY0_PLEWA</name>
<evidence type="ECO:0000313" key="2">
    <source>
        <dbReference type="Proteomes" id="UP001066276"/>
    </source>
</evidence>
<comment type="caution">
    <text evidence="1">The sequence shown here is derived from an EMBL/GenBank/DDBJ whole genome shotgun (WGS) entry which is preliminary data.</text>
</comment>
<dbReference type="EMBL" id="JANPWB010000013">
    <property type="protein sequence ID" value="KAJ1107556.1"/>
    <property type="molecule type" value="Genomic_DNA"/>
</dbReference>
<dbReference type="Proteomes" id="UP001066276">
    <property type="component" value="Chromosome 9"/>
</dbReference>
<evidence type="ECO:0000313" key="1">
    <source>
        <dbReference type="EMBL" id="KAJ1107556.1"/>
    </source>
</evidence>